<feature type="binding site" evidence="5">
    <location>
        <position position="242"/>
    </location>
    <ligand>
        <name>Mg(2+)</name>
        <dbReference type="ChEBI" id="CHEBI:18420"/>
    </ligand>
</feature>
<dbReference type="Gene3D" id="3.20.20.120">
    <property type="entry name" value="Enolase-like C-terminal domain"/>
    <property type="match status" value="1"/>
</dbReference>
<keyword evidence="3" id="KW-0413">Isomerase</keyword>
<dbReference type="RefSeq" id="WP_112426937.1">
    <property type="nucleotide sequence ID" value="NZ_MCIF01000002.1"/>
</dbReference>
<comment type="cofactor">
    <cofactor evidence="5">
        <name>a divalent metal cation</name>
        <dbReference type="ChEBI" id="CHEBI:60240"/>
    </cofactor>
</comment>
<gene>
    <name evidence="5" type="primary">menC</name>
    <name evidence="8" type="ORF">A4R35_04430</name>
</gene>
<dbReference type="UniPathway" id="UPA00079"/>
<evidence type="ECO:0000259" key="7">
    <source>
        <dbReference type="SMART" id="SM00922"/>
    </source>
</evidence>
<dbReference type="GO" id="GO:0000287">
    <property type="term" value="F:magnesium ion binding"/>
    <property type="evidence" value="ECO:0007669"/>
    <property type="project" value="UniProtKB-UniRule"/>
</dbReference>
<keyword evidence="5" id="KW-0474">Menaquinone biosynthesis</keyword>
<dbReference type="InterPro" id="IPR036849">
    <property type="entry name" value="Enolase-like_C_sf"/>
</dbReference>
<dbReference type="OrthoDB" id="8609034at2"/>
<dbReference type="PANTHER" id="PTHR48073">
    <property type="entry name" value="O-SUCCINYLBENZOATE SYNTHASE-RELATED"/>
    <property type="match status" value="1"/>
</dbReference>
<dbReference type="GO" id="GO:0009234">
    <property type="term" value="P:menaquinone biosynthetic process"/>
    <property type="evidence" value="ECO:0007669"/>
    <property type="project" value="UniProtKB-UniRule"/>
</dbReference>
<comment type="similarity">
    <text evidence="5">Belongs to the mandelate racemase/muconate lactonizing enzyme family. MenC type 1 subfamily.</text>
</comment>
<organism evidence="8 9">
    <name type="scientific">Thermogemmatispora tikiterensis</name>
    <dbReference type="NCBI Taxonomy" id="1825093"/>
    <lineage>
        <taxon>Bacteria</taxon>
        <taxon>Bacillati</taxon>
        <taxon>Chloroflexota</taxon>
        <taxon>Ktedonobacteria</taxon>
        <taxon>Thermogemmatisporales</taxon>
        <taxon>Thermogemmatisporaceae</taxon>
        <taxon>Thermogemmatispora</taxon>
    </lineage>
</organism>
<dbReference type="GO" id="GO:0043748">
    <property type="term" value="F:O-succinylbenzoate synthase activity"/>
    <property type="evidence" value="ECO:0007669"/>
    <property type="project" value="UniProtKB-EC"/>
</dbReference>
<keyword evidence="2 5" id="KW-0460">Magnesium</keyword>
<dbReference type="UniPathway" id="UPA01057">
    <property type="reaction ID" value="UER00165"/>
</dbReference>
<dbReference type="Gene3D" id="3.30.390.10">
    <property type="entry name" value="Enolase-like, N-terminal domain"/>
    <property type="match status" value="1"/>
</dbReference>
<evidence type="ECO:0000256" key="6">
    <source>
        <dbReference type="NCBIfam" id="TIGR01927"/>
    </source>
</evidence>
<dbReference type="InterPro" id="IPR029065">
    <property type="entry name" value="Enolase_C-like"/>
</dbReference>
<evidence type="ECO:0000313" key="8">
    <source>
        <dbReference type="EMBL" id="RAQ94771.1"/>
    </source>
</evidence>
<feature type="binding site" evidence="5">
    <location>
        <position position="217"/>
    </location>
    <ligand>
        <name>Mg(2+)</name>
        <dbReference type="ChEBI" id="CHEBI:18420"/>
    </ligand>
</feature>
<keyword evidence="9" id="KW-1185">Reference proteome</keyword>
<protein>
    <recommendedName>
        <fullName evidence="5 6">o-succinylbenzoate synthase</fullName>
        <shortName evidence="5">OSB synthase</shortName>
        <shortName evidence="5">OSBS</shortName>
        <ecNumber evidence="5 6">4.2.1.113</ecNumber>
    </recommendedName>
    <alternativeName>
        <fullName evidence="5">4-(2'-carboxyphenyl)-4-oxybutyric acid synthase</fullName>
    </alternativeName>
    <alternativeName>
        <fullName evidence="5">o-succinylbenzoic acid synthase</fullName>
    </alternativeName>
</protein>
<feature type="domain" description="Mandelate racemase/muconate lactonizing enzyme C-terminal" evidence="7">
    <location>
        <begin position="142"/>
        <end position="238"/>
    </location>
</feature>
<dbReference type="PANTHER" id="PTHR48073:SF2">
    <property type="entry name" value="O-SUCCINYLBENZOATE SYNTHASE"/>
    <property type="match status" value="1"/>
</dbReference>
<comment type="caution">
    <text evidence="8">The sequence shown here is derived from an EMBL/GenBank/DDBJ whole genome shotgun (WGS) entry which is preliminary data.</text>
</comment>
<dbReference type="SFLD" id="SFLDS00001">
    <property type="entry name" value="Enolase"/>
    <property type="match status" value="1"/>
</dbReference>
<dbReference type="SFLD" id="SFLDF00009">
    <property type="entry name" value="o-succinylbenzoate_synthase"/>
    <property type="match status" value="1"/>
</dbReference>
<dbReference type="InterPro" id="IPR013342">
    <property type="entry name" value="Mandelate_racemase_C"/>
</dbReference>
<comment type="pathway">
    <text evidence="5">Quinol/quinone metabolism; menaquinone biosynthesis.</text>
</comment>
<keyword evidence="1 5" id="KW-0479">Metal-binding</keyword>
<dbReference type="EC" id="4.2.1.113" evidence="5 6"/>
<feature type="active site" description="Proton donor" evidence="5">
    <location>
        <position position="163"/>
    </location>
</feature>
<dbReference type="SUPFAM" id="SSF54826">
    <property type="entry name" value="Enolase N-terminal domain-like"/>
    <property type="match status" value="1"/>
</dbReference>
<comment type="catalytic activity">
    <reaction evidence="5">
        <text>(1R,6R)-6-hydroxy-2-succinyl-cyclohexa-2,4-diene-1-carboxylate = 2-succinylbenzoate + H2O</text>
        <dbReference type="Rhea" id="RHEA:10196"/>
        <dbReference type="ChEBI" id="CHEBI:15377"/>
        <dbReference type="ChEBI" id="CHEBI:18325"/>
        <dbReference type="ChEBI" id="CHEBI:58689"/>
        <dbReference type="EC" id="4.2.1.113"/>
    </reaction>
</comment>
<accession>A0A328VD81</accession>
<dbReference type="NCBIfam" id="TIGR01927">
    <property type="entry name" value="menC_gam_Gplu"/>
    <property type="match status" value="1"/>
</dbReference>
<feature type="active site" description="Proton acceptor" evidence="5">
    <location>
        <position position="266"/>
    </location>
</feature>
<dbReference type="Pfam" id="PF02746">
    <property type="entry name" value="MR_MLE_N"/>
    <property type="match status" value="1"/>
</dbReference>
<reference evidence="8 9" key="1">
    <citation type="submission" date="2016-08" db="EMBL/GenBank/DDBJ databases">
        <title>Analysis of Carbohydrate Active Enzymes in Thermogemmatispora T81 Reveals Carbohydrate Degradation Ability.</title>
        <authorList>
            <person name="Tomazini A."/>
            <person name="Lal S."/>
            <person name="Stott M."/>
            <person name="Henrissat B."/>
            <person name="Polikarpov I."/>
            <person name="Sparling R."/>
            <person name="Levin D.B."/>
        </authorList>
    </citation>
    <scope>NUCLEOTIDE SEQUENCE [LARGE SCALE GENOMIC DNA]</scope>
    <source>
        <strain evidence="8 9">T81</strain>
    </source>
</reference>
<name>A0A328VD81_9CHLR</name>
<dbReference type="SMART" id="SM00922">
    <property type="entry name" value="MR_MLE"/>
    <property type="match status" value="1"/>
</dbReference>
<dbReference type="GO" id="GO:0016854">
    <property type="term" value="F:racemase and epimerase activity"/>
    <property type="evidence" value="ECO:0007669"/>
    <property type="project" value="UniProtKB-ARBA"/>
</dbReference>
<dbReference type="SUPFAM" id="SSF51604">
    <property type="entry name" value="Enolase C-terminal domain-like"/>
    <property type="match status" value="1"/>
</dbReference>
<sequence length="368" mass="38651">MAADLTLERIHWQVYCLPLRAPFRTAHGLLSTRWGAIVEVSSAGGSLQGYGELAPLPPFSPALSSVLAALPALVKSLERTSLGEALALLQEQQEAGCLPAPATFALEVALLDLRARALGQGLLAPYARQAVPVNAVIGASKPDEAAEAARQAVAAGFRCLKLKLSGDEQQDGERLAAVRASVGGAIALRLDANASWSLAQAERLLRAYAPYDIAYVEQPLAADDLEELRQLRRRSPIPIAADESLSGLESARQLLQLEAADVLILKPQFLGGLRPTLQIIEEAATRGVTCVLTSALETGIGICATLHLAAAHPALTQAAGLATLSLLRADLLSEPLTYNDGQLQLPPGPGLGVRPDRAALARYSSSAL</sequence>
<dbReference type="EMBL" id="MCIF01000002">
    <property type="protein sequence ID" value="RAQ94771.1"/>
    <property type="molecule type" value="Genomic_DNA"/>
</dbReference>
<dbReference type="HAMAP" id="MF_00470">
    <property type="entry name" value="MenC_1"/>
    <property type="match status" value="1"/>
</dbReference>
<dbReference type="Proteomes" id="UP000248706">
    <property type="component" value="Unassembled WGS sequence"/>
</dbReference>
<evidence type="ECO:0000313" key="9">
    <source>
        <dbReference type="Proteomes" id="UP000248706"/>
    </source>
</evidence>
<feature type="binding site" evidence="5">
    <location>
        <position position="191"/>
    </location>
    <ligand>
        <name>Mg(2+)</name>
        <dbReference type="ChEBI" id="CHEBI:18420"/>
    </ligand>
</feature>
<comment type="pathway">
    <text evidence="5">Quinol/quinone metabolism; 1,4-dihydroxy-2-naphthoate biosynthesis; 1,4-dihydroxy-2-naphthoate from chorismate: step 4/7.</text>
</comment>
<dbReference type="InterPro" id="IPR013341">
    <property type="entry name" value="Mandelate_racemase_N_dom"/>
</dbReference>
<dbReference type="Pfam" id="PF13378">
    <property type="entry name" value="MR_MLE_C"/>
    <property type="match status" value="1"/>
</dbReference>
<evidence type="ECO:0000256" key="5">
    <source>
        <dbReference type="HAMAP-Rule" id="MF_00470"/>
    </source>
</evidence>
<dbReference type="InterPro" id="IPR029017">
    <property type="entry name" value="Enolase-like_N"/>
</dbReference>
<dbReference type="InterPro" id="IPR010196">
    <property type="entry name" value="OSB_synthase_MenC1"/>
</dbReference>
<comment type="function">
    <text evidence="5">Converts 2-succinyl-6-hydroxy-2,4-cyclohexadiene-1-carboxylate (SHCHC) to 2-succinylbenzoate (OSB).</text>
</comment>
<evidence type="ECO:0000256" key="2">
    <source>
        <dbReference type="ARBA" id="ARBA00022842"/>
    </source>
</evidence>
<evidence type="ECO:0000256" key="1">
    <source>
        <dbReference type="ARBA" id="ARBA00022723"/>
    </source>
</evidence>
<dbReference type="AlphaFoldDB" id="A0A328VD81"/>
<evidence type="ECO:0000256" key="4">
    <source>
        <dbReference type="ARBA" id="ARBA00023239"/>
    </source>
</evidence>
<dbReference type="SFLD" id="SFLDG00180">
    <property type="entry name" value="muconate_cycloisomerase"/>
    <property type="match status" value="1"/>
</dbReference>
<proteinExistence type="inferred from homology"/>
<keyword evidence="4 5" id="KW-0456">Lyase</keyword>
<evidence type="ECO:0000256" key="3">
    <source>
        <dbReference type="ARBA" id="ARBA00023235"/>
    </source>
</evidence>